<dbReference type="SMART" id="SM00895">
    <property type="entry name" value="FCD"/>
    <property type="match status" value="1"/>
</dbReference>
<proteinExistence type="predicted"/>
<evidence type="ECO:0000256" key="3">
    <source>
        <dbReference type="ARBA" id="ARBA00023163"/>
    </source>
</evidence>
<dbReference type="Gene3D" id="1.20.120.530">
    <property type="entry name" value="GntR ligand-binding domain-like"/>
    <property type="match status" value="1"/>
</dbReference>
<dbReference type="InterPro" id="IPR011711">
    <property type="entry name" value="GntR_C"/>
</dbReference>
<evidence type="ECO:0000256" key="2">
    <source>
        <dbReference type="ARBA" id="ARBA00023125"/>
    </source>
</evidence>
<dbReference type="CDD" id="cd07377">
    <property type="entry name" value="WHTH_GntR"/>
    <property type="match status" value="1"/>
</dbReference>
<dbReference type="AlphaFoldDB" id="A0A2N5XUW0"/>
<dbReference type="Pfam" id="PF07729">
    <property type="entry name" value="FCD"/>
    <property type="match status" value="1"/>
</dbReference>
<dbReference type="InterPro" id="IPR036388">
    <property type="entry name" value="WH-like_DNA-bd_sf"/>
</dbReference>
<dbReference type="Proteomes" id="UP000234881">
    <property type="component" value="Unassembled WGS sequence"/>
</dbReference>
<evidence type="ECO:0000259" key="4">
    <source>
        <dbReference type="PROSITE" id="PS50949"/>
    </source>
</evidence>
<dbReference type="SUPFAM" id="SSF48008">
    <property type="entry name" value="GntR ligand-binding domain-like"/>
    <property type="match status" value="1"/>
</dbReference>
<evidence type="ECO:0000256" key="1">
    <source>
        <dbReference type="ARBA" id="ARBA00023015"/>
    </source>
</evidence>
<dbReference type="PRINTS" id="PR00035">
    <property type="entry name" value="HTHGNTR"/>
</dbReference>
<dbReference type="GO" id="GO:0003677">
    <property type="term" value="F:DNA binding"/>
    <property type="evidence" value="ECO:0007669"/>
    <property type="project" value="UniProtKB-KW"/>
</dbReference>
<dbReference type="InterPro" id="IPR036390">
    <property type="entry name" value="WH_DNA-bd_sf"/>
</dbReference>
<dbReference type="Pfam" id="PF00392">
    <property type="entry name" value="GntR"/>
    <property type="match status" value="1"/>
</dbReference>
<keyword evidence="3" id="KW-0804">Transcription</keyword>
<name>A0A2N5XUW0_9HYPH</name>
<dbReference type="OrthoDB" id="9812645at2"/>
<dbReference type="GO" id="GO:0003700">
    <property type="term" value="F:DNA-binding transcription factor activity"/>
    <property type="evidence" value="ECO:0007669"/>
    <property type="project" value="InterPro"/>
</dbReference>
<dbReference type="EMBL" id="PKUQ01000009">
    <property type="protein sequence ID" value="PLW78260.1"/>
    <property type="molecule type" value="Genomic_DNA"/>
</dbReference>
<gene>
    <name evidence="5" type="ORF">C0081_05245</name>
</gene>
<sequence length="241" mass="27300">MSSPKVDLAISLVKNLIQTGDLRPGDRLPNETEFSAQLGVSRNSLREAVRAMQAMQILEARQGDGTYVSGLDPSKMIETLRFAVDVSGPQSVMWFLEIRRTLELYTIGIAAAKRSKSDMERLKQCHQKLMNTDDPDVLLEMDTEFHRIIAETSQNPILISLLNVVSGPAHRARVWRNRQVAQQNRTRSEHEAILAKIEEQDVEGAKYAMWAHLSGVTNWIKENPDRLSGLEQEIDLEPQQR</sequence>
<dbReference type="PROSITE" id="PS50949">
    <property type="entry name" value="HTH_GNTR"/>
    <property type="match status" value="1"/>
</dbReference>
<dbReference type="RefSeq" id="WP_101532757.1">
    <property type="nucleotide sequence ID" value="NZ_PKUQ01000009.1"/>
</dbReference>
<keyword evidence="6" id="KW-1185">Reference proteome</keyword>
<evidence type="ECO:0000313" key="5">
    <source>
        <dbReference type="EMBL" id="PLW78260.1"/>
    </source>
</evidence>
<reference evidence="5 6" key="1">
    <citation type="submission" date="2018-01" db="EMBL/GenBank/DDBJ databases">
        <title>The draft genome sequence of Cohaesibacter sp. H1304.</title>
        <authorList>
            <person name="Wang N.-N."/>
            <person name="Du Z.-J."/>
        </authorList>
    </citation>
    <scope>NUCLEOTIDE SEQUENCE [LARGE SCALE GENOMIC DNA]</scope>
    <source>
        <strain evidence="5 6">H1304</strain>
    </source>
</reference>
<organism evidence="5 6">
    <name type="scientific">Cohaesibacter celericrescens</name>
    <dbReference type="NCBI Taxonomy" id="2067669"/>
    <lineage>
        <taxon>Bacteria</taxon>
        <taxon>Pseudomonadati</taxon>
        <taxon>Pseudomonadota</taxon>
        <taxon>Alphaproteobacteria</taxon>
        <taxon>Hyphomicrobiales</taxon>
        <taxon>Cohaesibacteraceae</taxon>
    </lineage>
</organism>
<dbReference type="PANTHER" id="PTHR43537">
    <property type="entry name" value="TRANSCRIPTIONAL REGULATOR, GNTR FAMILY"/>
    <property type="match status" value="1"/>
</dbReference>
<dbReference type="InterPro" id="IPR000524">
    <property type="entry name" value="Tscrpt_reg_HTH_GntR"/>
</dbReference>
<dbReference type="SMART" id="SM00345">
    <property type="entry name" value="HTH_GNTR"/>
    <property type="match status" value="1"/>
</dbReference>
<comment type="caution">
    <text evidence="5">The sequence shown here is derived from an EMBL/GenBank/DDBJ whole genome shotgun (WGS) entry which is preliminary data.</text>
</comment>
<keyword evidence="2" id="KW-0238">DNA-binding</keyword>
<dbReference type="SUPFAM" id="SSF46785">
    <property type="entry name" value="Winged helix' DNA-binding domain"/>
    <property type="match status" value="1"/>
</dbReference>
<feature type="domain" description="HTH gntR-type" evidence="4">
    <location>
        <begin position="3"/>
        <end position="71"/>
    </location>
</feature>
<dbReference type="PANTHER" id="PTHR43537:SF5">
    <property type="entry name" value="UXU OPERON TRANSCRIPTIONAL REGULATOR"/>
    <property type="match status" value="1"/>
</dbReference>
<dbReference type="InterPro" id="IPR008920">
    <property type="entry name" value="TF_FadR/GntR_C"/>
</dbReference>
<keyword evidence="1" id="KW-0805">Transcription regulation</keyword>
<protein>
    <submittedName>
        <fullName evidence="5">GntR family transcriptional regulator</fullName>
    </submittedName>
</protein>
<evidence type="ECO:0000313" key="6">
    <source>
        <dbReference type="Proteomes" id="UP000234881"/>
    </source>
</evidence>
<accession>A0A2N5XUW0</accession>
<dbReference type="Gene3D" id="1.10.10.10">
    <property type="entry name" value="Winged helix-like DNA-binding domain superfamily/Winged helix DNA-binding domain"/>
    <property type="match status" value="1"/>
</dbReference>